<evidence type="ECO:0000313" key="1">
    <source>
        <dbReference type="EMBL" id="QBJ04765.1"/>
    </source>
</evidence>
<dbReference type="EMBL" id="MK559427">
    <property type="protein sequence ID" value="QBJ04765.1"/>
    <property type="molecule type" value="Genomic_DNA"/>
</dbReference>
<dbReference type="Proteomes" id="UP000293414">
    <property type="component" value="Segment"/>
</dbReference>
<evidence type="ECO:0000313" key="2">
    <source>
        <dbReference type="Proteomes" id="UP000293414"/>
    </source>
</evidence>
<name>A0A481W6G4_9CAUD</name>
<organism evidence="1 2">
    <name type="scientific">Mycobacterium phage Delton</name>
    <dbReference type="NCBI Taxonomy" id="2530186"/>
    <lineage>
        <taxon>Viruses</taxon>
        <taxon>Duplodnaviria</taxon>
        <taxon>Heunggongvirae</taxon>
        <taxon>Uroviricota</taxon>
        <taxon>Caudoviricetes</taxon>
        <taxon>Dclasvirinae</taxon>
        <taxon>Plotvirus</taxon>
        <taxon>Plotvirus plot</taxon>
    </lineage>
</organism>
<accession>A0A481W6G4</accession>
<sequence>MSDKANDGKKIGMMNLEELMDFQNQEAAAFQKNLRQHLVQDDHAKVSQTLKLASELNEAVIAFRDGYVYGKSLTRALDKAILMANAADRLNGHLLEVINDQQ</sequence>
<protein>
    <submittedName>
        <fullName evidence="1">Uncharacterized protein</fullName>
    </submittedName>
</protein>
<gene>
    <name evidence="1" type="primary">50</name>
    <name evidence="1" type="ORF">SEA_DELTON_50</name>
</gene>
<reference evidence="1 2" key="1">
    <citation type="submission" date="2019-02" db="EMBL/GenBank/DDBJ databases">
        <authorList>
            <person name="Ayuk M.A."/>
            <person name="Robinson C.J."/>
            <person name="Anderson W.A."/>
            <person name="Ullah H."/>
            <person name="Gugssa A."/>
            <person name="Somiranjan G."/>
            <person name="Allen A."/>
            <person name="Moore M."/>
            <person name="Adams B.N."/>
            <person name="Alsaadi H.M."/>
            <person name="Charles G.L."/>
            <person name="Jackson N.C."/>
            <person name="Mohit N."/>
            <person name="Morton-Lane B."/>
            <person name="Norris L.J."/>
            <person name="Nwozo E.O."/>
            <person name="Prosper P.L."/>
            <person name="Rankin N.A."/>
            <person name="Richardson K.M."/>
            <person name="Robinson D.M."/>
            <person name="Salters D.J."/>
            <person name="Savage M.A."/>
            <person name="Solomon S.M."/>
            <person name="Williams L.R."/>
            <person name="Lam C.Q."/>
            <person name="Garlena R.A."/>
            <person name="Russell D.A."/>
            <person name="Pope W.H."/>
            <person name="Jacobs-Sera D."/>
            <person name="Hatfull G.F."/>
        </authorList>
    </citation>
    <scope>NUCLEOTIDE SEQUENCE [LARGE SCALE GENOMIC DNA]</scope>
</reference>
<proteinExistence type="predicted"/>